<dbReference type="EMBL" id="CP063145">
    <property type="protein sequence ID" value="QOR74593.1"/>
    <property type="molecule type" value="Genomic_DNA"/>
</dbReference>
<dbReference type="AlphaFoldDB" id="A0A7M1T6J8"/>
<accession>A0A7M1T6J8</accession>
<protein>
    <submittedName>
        <fullName evidence="1">Uncharacterized protein</fullName>
    </submittedName>
</protein>
<organism evidence="1 2">
    <name type="scientific">Cruoricaptor ignavus</name>
    <dbReference type="NCBI Taxonomy" id="1118202"/>
    <lineage>
        <taxon>Bacteria</taxon>
        <taxon>Pseudomonadati</taxon>
        <taxon>Bacteroidota</taxon>
        <taxon>Flavobacteriia</taxon>
        <taxon>Flavobacteriales</taxon>
        <taxon>Weeksellaceae</taxon>
        <taxon>Cruoricaptor</taxon>
    </lineage>
</organism>
<dbReference type="KEGG" id="civ:IMZ16_03935"/>
<dbReference type="Proteomes" id="UP000593605">
    <property type="component" value="Chromosome"/>
</dbReference>
<evidence type="ECO:0000313" key="1">
    <source>
        <dbReference type="EMBL" id="QOR74593.1"/>
    </source>
</evidence>
<evidence type="ECO:0000313" key="2">
    <source>
        <dbReference type="Proteomes" id="UP000593605"/>
    </source>
</evidence>
<dbReference type="RefSeq" id="WP_193440578.1">
    <property type="nucleotide sequence ID" value="NZ_CP063145.1"/>
</dbReference>
<proteinExistence type="predicted"/>
<gene>
    <name evidence="1" type="ORF">IMZ16_03935</name>
</gene>
<reference evidence="1 2" key="1">
    <citation type="submission" date="2020-10" db="EMBL/GenBank/DDBJ databases">
        <title>Complete genome of Cruoricapor ignavus strain M1214 isolated from the blood culture of a febrile patient.</title>
        <authorList>
            <person name="Guglielmino C.J.D."/>
        </authorList>
    </citation>
    <scope>NUCLEOTIDE SEQUENCE [LARGE SCALE GENOMIC DNA]</scope>
    <source>
        <strain evidence="1 2">M1214</strain>
    </source>
</reference>
<sequence length="66" mass="8039">MRDKIISYLEEEKKRNEMVLIGYQDPIPDSSEAIRMKREYERMRLVQYILDLSRLIDGIKMMFPNE</sequence>
<name>A0A7M1T6J8_9FLAO</name>